<evidence type="ECO:0000259" key="8">
    <source>
        <dbReference type="PROSITE" id="PS50109"/>
    </source>
</evidence>
<gene>
    <name evidence="11" type="ORF">FJM65_15695</name>
</gene>
<dbReference type="SUPFAM" id="SSF55785">
    <property type="entry name" value="PYP-like sensor domain (PAS domain)"/>
    <property type="match status" value="5"/>
</dbReference>
<evidence type="ECO:0000313" key="12">
    <source>
        <dbReference type="Proteomes" id="UP000316727"/>
    </source>
</evidence>
<feature type="domain" description="PAS" evidence="9">
    <location>
        <begin position="654"/>
        <end position="699"/>
    </location>
</feature>
<dbReference type="PROSITE" id="PS50113">
    <property type="entry name" value="PAC"/>
    <property type="match status" value="2"/>
</dbReference>
<dbReference type="NCBIfam" id="TIGR00229">
    <property type="entry name" value="sensory_box"/>
    <property type="match status" value="4"/>
</dbReference>
<dbReference type="InterPro" id="IPR036097">
    <property type="entry name" value="HisK_dim/P_sf"/>
</dbReference>
<dbReference type="InterPro" id="IPR005467">
    <property type="entry name" value="His_kinase_dom"/>
</dbReference>
<dbReference type="EMBL" id="VFRQ01000008">
    <property type="protein sequence ID" value="TPE43081.1"/>
    <property type="molecule type" value="Genomic_DNA"/>
</dbReference>
<dbReference type="Pfam" id="PF08447">
    <property type="entry name" value="PAS_3"/>
    <property type="match status" value="3"/>
</dbReference>
<dbReference type="GO" id="GO:0000155">
    <property type="term" value="F:phosphorelay sensor kinase activity"/>
    <property type="evidence" value="ECO:0007669"/>
    <property type="project" value="InterPro"/>
</dbReference>
<evidence type="ECO:0000313" key="11">
    <source>
        <dbReference type="EMBL" id="TPE43081.1"/>
    </source>
</evidence>
<dbReference type="InterPro" id="IPR013656">
    <property type="entry name" value="PAS_4"/>
</dbReference>
<dbReference type="SMART" id="SM00387">
    <property type="entry name" value="HATPase_c"/>
    <property type="match status" value="1"/>
</dbReference>
<reference evidence="11 12" key="1">
    <citation type="submission" date="2019-06" db="EMBL/GenBank/DDBJ databases">
        <title>A novel bacterium of genus Pontibacter, isolated from marine sediment.</title>
        <authorList>
            <person name="Huang H."/>
            <person name="Mo K."/>
            <person name="Hu Y."/>
        </authorList>
    </citation>
    <scope>NUCLEOTIDE SEQUENCE [LARGE SCALE GENOMIC DNA]</scope>
    <source>
        <strain evidence="11 12">HB172049</strain>
    </source>
</reference>
<keyword evidence="12" id="KW-1185">Reference proteome</keyword>
<dbReference type="SMART" id="SM00086">
    <property type="entry name" value="PAC"/>
    <property type="match status" value="4"/>
</dbReference>
<evidence type="ECO:0000256" key="2">
    <source>
        <dbReference type="ARBA" id="ARBA00012438"/>
    </source>
</evidence>
<organism evidence="11 12">
    <name type="scientific">Pontibacter mangrovi</name>
    <dbReference type="NCBI Taxonomy" id="2589816"/>
    <lineage>
        <taxon>Bacteria</taxon>
        <taxon>Pseudomonadati</taxon>
        <taxon>Bacteroidota</taxon>
        <taxon>Cytophagia</taxon>
        <taxon>Cytophagales</taxon>
        <taxon>Hymenobacteraceae</taxon>
        <taxon>Pontibacter</taxon>
    </lineage>
</organism>
<evidence type="ECO:0000259" key="10">
    <source>
        <dbReference type="PROSITE" id="PS50113"/>
    </source>
</evidence>
<dbReference type="Gene3D" id="2.10.70.100">
    <property type="match status" value="1"/>
</dbReference>
<dbReference type="InterPro" id="IPR003661">
    <property type="entry name" value="HisK_dim/P_dom"/>
</dbReference>
<dbReference type="SUPFAM" id="SSF47384">
    <property type="entry name" value="Homodimeric domain of signal transducing histidine kinase"/>
    <property type="match status" value="1"/>
</dbReference>
<evidence type="ECO:0000256" key="1">
    <source>
        <dbReference type="ARBA" id="ARBA00000085"/>
    </source>
</evidence>
<dbReference type="SMART" id="SM00388">
    <property type="entry name" value="HisKA"/>
    <property type="match status" value="1"/>
</dbReference>
<evidence type="ECO:0000256" key="4">
    <source>
        <dbReference type="ARBA" id="ARBA00022679"/>
    </source>
</evidence>
<dbReference type="CDD" id="cd00082">
    <property type="entry name" value="HisKA"/>
    <property type="match status" value="1"/>
</dbReference>
<dbReference type="SMART" id="SM00091">
    <property type="entry name" value="PAS"/>
    <property type="match status" value="5"/>
</dbReference>
<dbReference type="PRINTS" id="PR00344">
    <property type="entry name" value="BCTRLSENSOR"/>
</dbReference>
<dbReference type="InterPro" id="IPR035965">
    <property type="entry name" value="PAS-like_dom_sf"/>
</dbReference>
<dbReference type="Pfam" id="PF13426">
    <property type="entry name" value="PAS_9"/>
    <property type="match status" value="1"/>
</dbReference>
<evidence type="ECO:0000256" key="3">
    <source>
        <dbReference type="ARBA" id="ARBA00022553"/>
    </source>
</evidence>
<name>A0A501W713_9BACT</name>
<comment type="catalytic activity">
    <reaction evidence="1">
        <text>ATP + protein L-histidine = ADP + protein N-phospho-L-histidine.</text>
        <dbReference type="EC" id="2.7.13.3"/>
    </reaction>
</comment>
<dbReference type="EC" id="2.7.13.3" evidence="2"/>
<feature type="transmembrane region" description="Helical" evidence="7">
    <location>
        <begin position="197"/>
        <end position="215"/>
    </location>
</feature>
<dbReference type="Proteomes" id="UP000316727">
    <property type="component" value="Unassembled WGS sequence"/>
</dbReference>
<dbReference type="Gene3D" id="1.10.287.130">
    <property type="match status" value="1"/>
</dbReference>
<dbReference type="Pfam" id="PF02518">
    <property type="entry name" value="HATPase_c"/>
    <property type="match status" value="1"/>
</dbReference>
<protein>
    <recommendedName>
        <fullName evidence="2">histidine kinase</fullName>
        <ecNumber evidence="2">2.7.13.3</ecNumber>
    </recommendedName>
</protein>
<dbReference type="InterPro" id="IPR004358">
    <property type="entry name" value="Sig_transdc_His_kin-like_C"/>
</dbReference>
<evidence type="ECO:0000256" key="7">
    <source>
        <dbReference type="SAM" id="Phobius"/>
    </source>
</evidence>
<evidence type="ECO:0000256" key="5">
    <source>
        <dbReference type="ARBA" id="ARBA00022777"/>
    </source>
</evidence>
<keyword evidence="7" id="KW-0472">Membrane</keyword>
<keyword evidence="4" id="KW-0808">Transferase</keyword>
<dbReference type="PANTHER" id="PTHR43304">
    <property type="entry name" value="PHYTOCHROME-LIKE PROTEIN CPH1"/>
    <property type="match status" value="1"/>
</dbReference>
<dbReference type="RefSeq" id="WP_140622494.1">
    <property type="nucleotide sequence ID" value="NZ_VFRQ01000008.1"/>
</dbReference>
<evidence type="ECO:0000256" key="6">
    <source>
        <dbReference type="SAM" id="Coils"/>
    </source>
</evidence>
<feature type="transmembrane region" description="Helical" evidence="7">
    <location>
        <begin position="13"/>
        <end position="37"/>
    </location>
</feature>
<feature type="domain" description="PAC" evidence="10">
    <location>
        <begin position="829"/>
        <end position="881"/>
    </location>
</feature>
<keyword evidence="3" id="KW-0597">Phosphoprotein</keyword>
<keyword evidence="7" id="KW-0812">Transmembrane</keyword>
<dbReference type="InterPro" id="IPR013655">
    <property type="entry name" value="PAS_fold_3"/>
</dbReference>
<dbReference type="PROSITE" id="PS50109">
    <property type="entry name" value="HIS_KIN"/>
    <property type="match status" value="1"/>
</dbReference>
<feature type="coiled-coil region" evidence="6">
    <location>
        <begin position="215"/>
        <end position="249"/>
    </location>
</feature>
<dbReference type="InterPro" id="IPR003594">
    <property type="entry name" value="HATPase_dom"/>
</dbReference>
<dbReference type="PANTHER" id="PTHR43304:SF1">
    <property type="entry name" value="PAC DOMAIN-CONTAINING PROTEIN"/>
    <property type="match status" value="1"/>
</dbReference>
<dbReference type="Gene3D" id="3.30.450.20">
    <property type="entry name" value="PAS domain"/>
    <property type="match status" value="5"/>
</dbReference>
<dbReference type="InterPro" id="IPR000014">
    <property type="entry name" value="PAS"/>
</dbReference>
<dbReference type="SUPFAM" id="SSF55874">
    <property type="entry name" value="ATPase domain of HSP90 chaperone/DNA topoisomerase II/histidine kinase"/>
    <property type="match status" value="1"/>
</dbReference>
<keyword evidence="7" id="KW-1133">Transmembrane helix</keyword>
<feature type="domain" description="Histidine kinase" evidence="8">
    <location>
        <begin position="899"/>
        <end position="1113"/>
    </location>
</feature>
<accession>A0A501W713</accession>
<dbReference type="CDD" id="cd00130">
    <property type="entry name" value="PAS"/>
    <property type="match status" value="4"/>
</dbReference>
<feature type="domain" description="PAS" evidence="9">
    <location>
        <begin position="373"/>
        <end position="449"/>
    </location>
</feature>
<dbReference type="Gene3D" id="3.30.565.10">
    <property type="entry name" value="Histidine kinase-like ATPase, C-terminal domain"/>
    <property type="match status" value="1"/>
</dbReference>
<keyword evidence="6" id="KW-0175">Coiled coil</keyword>
<dbReference type="InterPro" id="IPR024478">
    <property type="entry name" value="HlyB_4HB_MCP"/>
</dbReference>
<dbReference type="InterPro" id="IPR036890">
    <property type="entry name" value="HATPase_C_sf"/>
</dbReference>
<dbReference type="InterPro" id="IPR052162">
    <property type="entry name" value="Sensor_kinase/Photoreceptor"/>
</dbReference>
<feature type="domain" description="PAS" evidence="9">
    <location>
        <begin position="755"/>
        <end position="826"/>
    </location>
</feature>
<comment type="caution">
    <text evidence="11">The sequence shown here is derived from an EMBL/GenBank/DDBJ whole genome shotgun (WGS) entry which is preliminary data.</text>
</comment>
<proteinExistence type="predicted"/>
<feature type="domain" description="PAS" evidence="9">
    <location>
        <begin position="246"/>
        <end position="311"/>
    </location>
</feature>
<feature type="domain" description="PAC" evidence="10">
    <location>
        <begin position="702"/>
        <end position="754"/>
    </location>
</feature>
<dbReference type="InterPro" id="IPR001610">
    <property type="entry name" value="PAC"/>
</dbReference>
<dbReference type="PROSITE" id="PS50112">
    <property type="entry name" value="PAS"/>
    <property type="match status" value="4"/>
</dbReference>
<dbReference type="Pfam" id="PF08448">
    <property type="entry name" value="PAS_4"/>
    <property type="match status" value="1"/>
</dbReference>
<keyword evidence="5" id="KW-0418">Kinase</keyword>
<dbReference type="OrthoDB" id="9766459at2"/>
<sequence length="1114" mass="128604">MNTKETENGYERIIKYIGMSFVSMLLAILLVVSFFFVQTQEMQQAYGTNARGTYKRLELVNNLLENKELTRNLLREHILTEDEHHKDSVRQELAKLHRESEANIKDLHQLLKEPELLQSLHVINADLESYRQHIEHLLQLSNNQRQADAIAYTTSRLAPFYIQNQTNLISLNNKLIVSARQFNSSFFPLFSSLVDDYLLLLLLIVPFIFLASFSFHRITRRLQQENQRLNKEMQEREALQEALELTEQHFKRLFNFNPIPMYEYEQRSLKILEVNLAALKEYGYTREEFLNLTVLDLRPPQEHQRLKDMLQHPSYMPDISRTLSALHMRKDGSTFKAMIRSQDLPERNGQLPRLVIAENVQEREGFVERLEKSEKQLREVSSSIPGAVYRFQVEGLDRFTFPFISDGVVELFGVTPEEVYQNAEVLFKAVHPQDQENVKNSIKAATARFLPWEQDLRIWNKALQNWGWIRGHALPSSRQNGIFVYSGTFIDITDQKEAQAKLIASEANLRALLDSSPQAIYLLDKDLNIAMFNAVAADEVKKQTLHNLEVGQSILRYTAEDHRSIVLESHARALEGETTLFETGCGALWFEVSFRPVLTSDQETIAVALNIHDISEQRRTVAAIKDSELKLSRAQNLAKMGSWEYDLVKDELTISDNMYSIYGLSPQTFIPTFNSIAAFFHPDDKDRILADFGRAIETKNNVSAGHRICLPNGEEKYLHHVMEPLVNDEGRVTRVMATTQDVTEQKQREILITEARDRYQSTLENIPEVIFSSDPKFQINYVSKQCLEITGYSEKEFTTTNFWPSIIHPDDLPTLNERLQQEVLAGERIQHELRIISRDNQLKWLTLRMSPKLDEYGKVVRIDSSAADITERKRTEAKRFVLTEQLQVQNKNLQQFAYIVSHNLRAPIANIIGLTSVYNQEQPEVATNRHIINNLTKSAQHLDRVIRDLNDILTVRGQILDTFERVVFNDLFSEILRAVSIRVEQERAVIEYDFSEAPVIVSLRSYIHSILLNLLTNALKYRSPERKPHIFVKTSTQKDYICIKISDNGLGINLAKDKDKLFGLYKRFHHHIDGRGLGLHLVKTQVELLGGRIDVESEVDVGTTFNICLKSKES</sequence>
<dbReference type="InterPro" id="IPR000700">
    <property type="entry name" value="PAS-assoc_C"/>
</dbReference>
<dbReference type="Pfam" id="PF12729">
    <property type="entry name" value="4HB_MCP_1"/>
    <property type="match status" value="1"/>
</dbReference>
<evidence type="ECO:0000259" key="9">
    <source>
        <dbReference type="PROSITE" id="PS50112"/>
    </source>
</evidence>
<dbReference type="AlphaFoldDB" id="A0A501W713"/>